<sequence length="371" mass="40773">MMNNKSNGGGSDLDLPQELLGMLPSDPYEQLDVARRITAMAISGRVARLEAEAAKLRQKLGEKEHVVYGLQERLVQVEHTLQETTARLSHALDEQAKLANEKNVLLATVKRLNRDVAKLETFKRTLMQSLQEDEEISPQLESAEKLAAYRASSLDTPFKSLHVSEGDRSLHRAYVVEDDGNSALSLRSSHVGRSASMPVDTIVSASARDDDGHAASDAPKHNTQSQRSLSLTPHLTPQLTPTGSPKRRSTAGSPRQQSGSGSPKHHSSNEFKVSLPSSQATSQATTAPNSPPPGNSLPTRTPKVDGKEFFRKARNRLSYEQFSAFLTNIKELNAHRQTREETLKKADEIFGPENKDLYASFDGLLSRHLPS</sequence>
<keyword evidence="2" id="KW-1185">Reference proteome</keyword>
<name>A0ACC2EQN4_DIPCM</name>
<evidence type="ECO:0000313" key="2">
    <source>
        <dbReference type="Proteomes" id="UP001162992"/>
    </source>
</evidence>
<proteinExistence type="predicted"/>
<reference evidence="2" key="1">
    <citation type="journal article" date="2024" name="Proc. Natl. Acad. Sci. U.S.A.">
        <title>Extraordinary preservation of gene collinearity over three hundred million years revealed in homosporous lycophytes.</title>
        <authorList>
            <person name="Li C."/>
            <person name="Wickell D."/>
            <person name="Kuo L.Y."/>
            <person name="Chen X."/>
            <person name="Nie B."/>
            <person name="Liao X."/>
            <person name="Peng D."/>
            <person name="Ji J."/>
            <person name="Jenkins J."/>
            <person name="Williams M."/>
            <person name="Shu S."/>
            <person name="Plott C."/>
            <person name="Barry K."/>
            <person name="Rajasekar S."/>
            <person name="Grimwood J."/>
            <person name="Han X."/>
            <person name="Sun S."/>
            <person name="Hou Z."/>
            <person name="He W."/>
            <person name="Dai G."/>
            <person name="Sun C."/>
            <person name="Schmutz J."/>
            <person name="Leebens-Mack J.H."/>
            <person name="Li F.W."/>
            <person name="Wang L."/>
        </authorList>
    </citation>
    <scope>NUCLEOTIDE SEQUENCE [LARGE SCALE GENOMIC DNA]</scope>
    <source>
        <strain evidence="2">cv. PW_Plant_1</strain>
    </source>
</reference>
<organism evidence="1 2">
    <name type="scientific">Diphasiastrum complanatum</name>
    <name type="common">Issler's clubmoss</name>
    <name type="synonym">Lycopodium complanatum</name>
    <dbReference type="NCBI Taxonomy" id="34168"/>
    <lineage>
        <taxon>Eukaryota</taxon>
        <taxon>Viridiplantae</taxon>
        <taxon>Streptophyta</taxon>
        <taxon>Embryophyta</taxon>
        <taxon>Tracheophyta</taxon>
        <taxon>Lycopodiopsida</taxon>
        <taxon>Lycopodiales</taxon>
        <taxon>Lycopodiaceae</taxon>
        <taxon>Lycopodioideae</taxon>
        <taxon>Diphasiastrum</taxon>
    </lineage>
</organism>
<dbReference type="EMBL" id="CM055092">
    <property type="protein sequence ID" value="KAJ7568770.1"/>
    <property type="molecule type" value="Genomic_DNA"/>
</dbReference>
<evidence type="ECO:0000313" key="1">
    <source>
        <dbReference type="EMBL" id="KAJ7568770.1"/>
    </source>
</evidence>
<accession>A0ACC2EQN4</accession>
<protein>
    <submittedName>
        <fullName evidence="1">Uncharacterized protein</fullName>
    </submittedName>
</protein>
<comment type="caution">
    <text evidence="1">The sequence shown here is derived from an EMBL/GenBank/DDBJ whole genome shotgun (WGS) entry which is preliminary data.</text>
</comment>
<dbReference type="Proteomes" id="UP001162992">
    <property type="component" value="Chromosome 1"/>
</dbReference>
<gene>
    <name evidence="1" type="ORF">O6H91_01G047300</name>
</gene>